<evidence type="ECO:0000313" key="1">
    <source>
        <dbReference type="EMBL" id="SFP13652.1"/>
    </source>
</evidence>
<dbReference type="AlphaFoldDB" id="A0A1I5MVV1"/>
<name>A0A1I5MVV1_9BACT</name>
<keyword evidence="2" id="KW-1185">Reference proteome</keyword>
<gene>
    <name evidence="1" type="ORF">SAMN04515674_101471</name>
</gene>
<dbReference type="OrthoDB" id="965000at2"/>
<dbReference type="STRING" id="1079859.SAMN04515674_101471"/>
<accession>A0A1I5MVV1</accession>
<protein>
    <recommendedName>
        <fullName evidence="3">LysM domain-containing protein</fullName>
    </recommendedName>
</protein>
<organism evidence="1 2">
    <name type="scientific">Pseudarcicella hirudinis</name>
    <dbReference type="NCBI Taxonomy" id="1079859"/>
    <lineage>
        <taxon>Bacteria</taxon>
        <taxon>Pseudomonadati</taxon>
        <taxon>Bacteroidota</taxon>
        <taxon>Cytophagia</taxon>
        <taxon>Cytophagales</taxon>
        <taxon>Flectobacillaceae</taxon>
        <taxon>Pseudarcicella</taxon>
    </lineage>
</organism>
<proteinExistence type="predicted"/>
<reference evidence="1 2" key="1">
    <citation type="submission" date="2016-10" db="EMBL/GenBank/DDBJ databases">
        <authorList>
            <person name="de Groot N.N."/>
        </authorList>
    </citation>
    <scope>NUCLEOTIDE SEQUENCE [LARGE SCALE GENOMIC DNA]</scope>
    <source>
        <strain evidence="2">E92,LMG 26720,CCM 7988</strain>
    </source>
</reference>
<evidence type="ECO:0000313" key="2">
    <source>
        <dbReference type="Proteomes" id="UP000199306"/>
    </source>
</evidence>
<dbReference type="Proteomes" id="UP000199306">
    <property type="component" value="Unassembled WGS sequence"/>
</dbReference>
<evidence type="ECO:0008006" key="3">
    <source>
        <dbReference type="Google" id="ProtNLM"/>
    </source>
</evidence>
<dbReference type="RefSeq" id="WP_092011465.1">
    <property type="nucleotide sequence ID" value="NZ_FOXH01000001.1"/>
</dbReference>
<dbReference type="EMBL" id="FOXH01000001">
    <property type="protein sequence ID" value="SFP13652.1"/>
    <property type="molecule type" value="Genomic_DNA"/>
</dbReference>
<sequence length="69" mass="7856">MKYQVKQKQTLYDVALQFYGDIAGVQWLIEDNALTSLTDPITNLSLEIRDDKIKPQTVRALSPYSPIVT</sequence>